<dbReference type="PANTHER" id="PTHR12537">
    <property type="entry name" value="RNA BINDING PROTEIN PUMILIO-RELATED"/>
    <property type="match status" value="1"/>
</dbReference>
<feature type="region of interest" description="Disordered" evidence="3">
    <location>
        <begin position="279"/>
        <end position="399"/>
    </location>
</feature>
<keyword evidence="1" id="KW-0677">Repeat</keyword>
<dbReference type="InterPro" id="IPR016024">
    <property type="entry name" value="ARM-type_fold"/>
</dbReference>
<feature type="repeat" description="Pumilio" evidence="2">
    <location>
        <begin position="551"/>
        <end position="586"/>
    </location>
</feature>
<dbReference type="SUPFAM" id="SSF48371">
    <property type="entry name" value="ARM repeat"/>
    <property type="match status" value="1"/>
</dbReference>
<dbReference type="CDD" id="cd07920">
    <property type="entry name" value="Pumilio"/>
    <property type="match status" value="1"/>
</dbReference>
<feature type="repeat" description="Pumilio" evidence="2">
    <location>
        <begin position="587"/>
        <end position="622"/>
    </location>
</feature>
<dbReference type="GO" id="GO:0010608">
    <property type="term" value="P:post-transcriptional regulation of gene expression"/>
    <property type="evidence" value="ECO:0007669"/>
    <property type="project" value="TreeGrafter"/>
</dbReference>
<evidence type="ECO:0000256" key="1">
    <source>
        <dbReference type="ARBA" id="ARBA00022737"/>
    </source>
</evidence>
<feature type="repeat" description="Pumilio" evidence="2">
    <location>
        <begin position="705"/>
        <end position="740"/>
    </location>
</feature>
<dbReference type="PROSITE" id="PS50303">
    <property type="entry name" value="PUM_HD"/>
    <property type="match status" value="1"/>
</dbReference>
<dbReference type="AlphaFoldDB" id="A0A0C3CGV4"/>
<dbReference type="Pfam" id="PF00806">
    <property type="entry name" value="PUF"/>
    <property type="match status" value="8"/>
</dbReference>
<proteinExistence type="predicted"/>
<dbReference type="InterPro" id="IPR033712">
    <property type="entry name" value="Pumilio_RNA-bd"/>
</dbReference>
<dbReference type="EMBL" id="KN831769">
    <property type="protein sequence ID" value="KIM47975.1"/>
    <property type="molecule type" value="Genomic_DNA"/>
</dbReference>
<dbReference type="PANTHER" id="PTHR12537:SF13">
    <property type="entry name" value="PUMILIO HOMOLOGY DOMAIN FAMILY MEMBER 4"/>
    <property type="match status" value="1"/>
</dbReference>
<dbReference type="STRING" id="686832.A0A0C3CGV4"/>
<feature type="compositionally biased region" description="Polar residues" evidence="3">
    <location>
        <begin position="1"/>
        <end position="14"/>
    </location>
</feature>
<dbReference type="Gene3D" id="1.25.10.10">
    <property type="entry name" value="Leucine-rich Repeat Variant"/>
    <property type="match status" value="1"/>
</dbReference>
<feature type="domain" description="PUM-HD" evidence="4">
    <location>
        <begin position="530"/>
        <end position="876"/>
    </location>
</feature>
<feature type="repeat" description="Pumilio" evidence="2">
    <location>
        <begin position="669"/>
        <end position="704"/>
    </location>
</feature>
<evidence type="ECO:0000313" key="5">
    <source>
        <dbReference type="EMBL" id="KIM47975.1"/>
    </source>
</evidence>
<dbReference type="PROSITE" id="PS50302">
    <property type="entry name" value="PUM"/>
    <property type="match status" value="8"/>
</dbReference>
<dbReference type="OrthoDB" id="668540at2759"/>
<dbReference type="InterPro" id="IPR001313">
    <property type="entry name" value="Pumilio_RNA-bd_rpt"/>
</dbReference>
<evidence type="ECO:0000313" key="6">
    <source>
        <dbReference type="Proteomes" id="UP000053424"/>
    </source>
</evidence>
<keyword evidence="6" id="KW-1185">Reference proteome</keyword>
<dbReference type="GO" id="GO:0005737">
    <property type="term" value="C:cytoplasm"/>
    <property type="evidence" value="ECO:0007669"/>
    <property type="project" value="TreeGrafter"/>
</dbReference>
<feature type="region of interest" description="Disordered" evidence="3">
    <location>
        <begin position="133"/>
        <end position="169"/>
    </location>
</feature>
<evidence type="ECO:0000256" key="3">
    <source>
        <dbReference type="SAM" id="MobiDB-lite"/>
    </source>
</evidence>
<reference evidence="6" key="2">
    <citation type="submission" date="2015-01" db="EMBL/GenBank/DDBJ databases">
        <title>Evolutionary Origins and Diversification of the Mycorrhizal Mutualists.</title>
        <authorList>
            <consortium name="DOE Joint Genome Institute"/>
            <consortium name="Mycorrhizal Genomics Consortium"/>
            <person name="Kohler A."/>
            <person name="Kuo A."/>
            <person name="Nagy L.G."/>
            <person name="Floudas D."/>
            <person name="Copeland A."/>
            <person name="Barry K.W."/>
            <person name="Cichocki N."/>
            <person name="Veneault-Fourrey C."/>
            <person name="LaButti K."/>
            <person name="Lindquist E.A."/>
            <person name="Lipzen A."/>
            <person name="Lundell T."/>
            <person name="Morin E."/>
            <person name="Murat C."/>
            <person name="Riley R."/>
            <person name="Ohm R."/>
            <person name="Sun H."/>
            <person name="Tunlid A."/>
            <person name="Henrissat B."/>
            <person name="Grigoriev I.V."/>
            <person name="Hibbett D.S."/>
            <person name="Martin F."/>
        </authorList>
    </citation>
    <scope>NUCLEOTIDE SEQUENCE [LARGE SCALE GENOMIC DNA]</scope>
    <source>
        <strain evidence="6">h7</strain>
    </source>
</reference>
<feature type="repeat" description="Pumilio" evidence="2">
    <location>
        <begin position="623"/>
        <end position="660"/>
    </location>
</feature>
<protein>
    <recommendedName>
        <fullName evidence="4">PUM-HD domain-containing protein</fullName>
    </recommendedName>
</protein>
<dbReference type="GO" id="GO:0003729">
    <property type="term" value="F:mRNA binding"/>
    <property type="evidence" value="ECO:0007669"/>
    <property type="project" value="TreeGrafter"/>
</dbReference>
<dbReference type="HOGENOM" id="CLU_004133_1_1_1"/>
<dbReference type="FunFam" id="1.25.10.10:FF:000237">
    <property type="entry name" value="Pumilio homolog 9"/>
    <property type="match status" value="1"/>
</dbReference>
<feature type="repeat" description="Pumilio" evidence="2">
    <location>
        <begin position="813"/>
        <end position="850"/>
    </location>
</feature>
<feature type="repeat" description="Pumilio" evidence="2">
    <location>
        <begin position="741"/>
        <end position="776"/>
    </location>
</feature>
<dbReference type="InterPro" id="IPR011989">
    <property type="entry name" value="ARM-like"/>
</dbReference>
<evidence type="ECO:0000259" key="4">
    <source>
        <dbReference type="PROSITE" id="PS50303"/>
    </source>
</evidence>
<organism evidence="5 6">
    <name type="scientific">Hebeloma cylindrosporum</name>
    <dbReference type="NCBI Taxonomy" id="76867"/>
    <lineage>
        <taxon>Eukaryota</taxon>
        <taxon>Fungi</taxon>
        <taxon>Dikarya</taxon>
        <taxon>Basidiomycota</taxon>
        <taxon>Agaricomycotina</taxon>
        <taxon>Agaricomycetes</taxon>
        <taxon>Agaricomycetidae</taxon>
        <taxon>Agaricales</taxon>
        <taxon>Agaricineae</taxon>
        <taxon>Hymenogastraceae</taxon>
        <taxon>Hebeloma</taxon>
    </lineage>
</organism>
<gene>
    <name evidence="5" type="ORF">M413DRAFT_216828</name>
</gene>
<dbReference type="Proteomes" id="UP000053424">
    <property type="component" value="Unassembled WGS sequence"/>
</dbReference>
<feature type="region of interest" description="Disordered" evidence="3">
    <location>
        <begin position="1"/>
        <end position="24"/>
    </location>
</feature>
<evidence type="ECO:0000256" key="2">
    <source>
        <dbReference type="PROSITE-ProRule" id="PRU00317"/>
    </source>
</evidence>
<feature type="compositionally biased region" description="Polar residues" evidence="3">
    <location>
        <begin position="366"/>
        <end position="375"/>
    </location>
</feature>
<dbReference type="InterPro" id="IPR033133">
    <property type="entry name" value="PUM-HD"/>
</dbReference>
<dbReference type="SMART" id="SM00025">
    <property type="entry name" value="Pumilio"/>
    <property type="match status" value="8"/>
</dbReference>
<sequence>MNTMENTISPTDNHPSSDERKKSPPAFLDLADSAARLGSNMPDMSARVELKRLEHERQRLLQRKLFEDQMRALEQKQAQELLSIPYEPNGNGGVQHLAVSAPTTPPRVNTQLAVGTAADKRKSVTYAPSVNLSPDLATGQANGHSFTRPAGAKSMPASRRTSASSHDEELAVHIQGLSLAGDRSTRASPVPAPVSASVLLRGNGRYGDDEGARYANTYNAGMMLDEQLDQEMHNAMRNLPTSDDDKYHNSYPSKISAASAALDLAHISQTSPRTHFANRALDSREKSSEWPQFTGNPRGPEGSAPRPDRRTVTNPNLTLSAPADDVNNKMLGDSASPLIPQQSQGPTHAHNPGPASRRGSPHSLLDSISATTRSVPATPLGIPGNAPHLLKTPVTPHTPDIQALNGRIATPNSHPMQESSVNATDLQASLSRLPTGPYDNGSLTFNSLQPTGRDDYDSIYGINNVDNARFNTYGFEAAGRPNVNSPGIVANGNATAPNSLYSSQNGSRYGLGLPNRNPGADSKMNGLHGPKHKRGDIDREFNRFTGTRIEDLQGEIPALCKDQHGCRYLQKKLEEGIPEHRDMIFRETFGHFADLMTDPFGNYLCQKLLEFSTDEQRNVICESVAQDLVNISLNMHGTRAVQKMIDFLSTRRQQTDHRYNAQIHSIIVALSLHVVVLIKDLNGNHVIQKCLNKLAPEDNQFIYNAVAANCVEVATHRHGCCVLQRCIDHASEMQRAQLVNEITYNALTLVQDPYGNYVVQYILDLNDNRFSDGVIRQFAGNVCALSVQKFSSNVIEKCIRVAEHSTRKMLIEELLNRSRLEKLLRDSYGNYCVQTALDYADPAQRALLVEGIRPVLPLIRNTPYGKRIQNKLQREQMDHFSGFPNQQALVNMALTNQGMGTPHTPSRHMPQGLSANPLADVYGSSNALYSLPGQGSFGQAHLNAQMHTLQPQSIDGYVLQGNSSHNQTVPQQHSHTPSFPTASFASLPGFGGALSGPLNDPYQRSAFGYGM</sequence>
<accession>A0A0C3CGV4</accession>
<name>A0A0C3CGV4_HEBCY</name>
<reference evidence="5 6" key="1">
    <citation type="submission" date="2014-04" db="EMBL/GenBank/DDBJ databases">
        <authorList>
            <consortium name="DOE Joint Genome Institute"/>
            <person name="Kuo A."/>
            <person name="Gay G."/>
            <person name="Dore J."/>
            <person name="Kohler A."/>
            <person name="Nagy L.G."/>
            <person name="Floudas D."/>
            <person name="Copeland A."/>
            <person name="Barry K.W."/>
            <person name="Cichocki N."/>
            <person name="Veneault-Fourrey C."/>
            <person name="LaButti K."/>
            <person name="Lindquist E.A."/>
            <person name="Lipzen A."/>
            <person name="Lundell T."/>
            <person name="Morin E."/>
            <person name="Murat C."/>
            <person name="Sun H."/>
            <person name="Tunlid A."/>
            <person name="Henrissat B."/>
            <person name="Grigoriev I.V."/>
            <person name="Hibbett D.S."/>
            <person name="Martin F."/>
            <person name="Nordberg H.P."/>
            <person name="Cantor M.N."/>
            <person name="Hua S.X."/>
        </authorList>
    </citation>
    <scope>NUCLEOTIDE SEQUENCE [LARGE SCALE GENOMIC DNA]</scope>
    <source>
        <strain evidence="6">h7</strain>
    </source>
</reference>
<feature type="repeat" description="Pumilio" evidence="2">
    <location>
        <begin position="777"/>
        <end position="812"/>
    </location>
</feature>